<sequence>MAGFWESIWFSKTSEKPGPPDRQHPKQTDAQKNKYTSITQLPIVQRPKERAESNRATALGPSASKTIKRRRDQEHGSGSRTKKRRLTEQHASGNPTCESERVTNEPEPVLKRSRSIEADHFPIKKPRTDDKADHVAAEANIPGRHHTLSRSEDVNKSSNDVREEVCDTSTTSSFEPSPGLHSVSNPDLWWGRYLHQTRPQALIHSATSLRAKADAYAKAKHRVQGHSMQTRSKDNVHRMGLWPGSQNIPGTEKASSRQTSPDIMQALIRRPRFVGSFCSVKGSQSNAQLLSVRSDTQSNQLPLLFEPDLKTEKMHTNASERRLKPKKNNVRLKAGNGSKSKASSLWGLSVGFGMGPPVWTD</sequence>
<gene>
    <name evidence="1" type="ORF">LTR37_013872</name>
</gene>
<proteinExistence type="predicted"/>
<evidence type="ECO:0000313" key="1">
    <source>
        <dbReference type="EMBL" id="KAK3704319.1"/>
    </source>
</evidence>
<name>A0ACC3MWM6_9PEZI</name>
<comment type="caution">
    <text evidence="1">The sequence shown here is derived from an EMBL/GenBank/DDBJ whole genome shotgun (WGS) entry which is preliminary data.</text>
</comment>
<protein>
    <submittedName>
        <fullName evidence="1">Uncharacterized protein</fullName>
    </submittedName>
</protein>
<keyword evidence="2" id="KW-1185">Reference proteome</keyword>
<organism evidence="1 2">
    <name type="scientific">Vermiconidia calcicola</name>
    <dbReference type="NCBI Taxonomy" id="1690605"/>
    <lineage>
        <taxon>Eukaryota</taxon>
        <taxon>Fungi</taxon>
        <taxon>Dikarya</taxon>
        <taxon>Ascomycota</taxon>
        <taxon>Pezizomycotina</taxon>
        <taxon>Dothideomycetes</taxon>
        <taxon>Dothideomycetidae</taxon>
        <taxon>Mycosphaerellales</taxon>
        <taxon>Extremaceae</taxon>
        <taxon>Vermiconidia</taxon>
    </lineage>
</organism>
<reference evidence="1" key="1">
    <citation type="submission" date="2023-07" db="EMBL/GenBank/DDBJ databases">
        <title>Black Yeasts Isolated from many extreme environments.</title>
        <authorList>
            <person name="Coleine C."/>
            <person name="Stajich J.E."/>
            <person name="Selbmann L."/>
        </authorList>
    </citation>
    <scope>NUCLEOTIDE SEQUENCE</scope>
    <source>
        <strain evidence="1">CCFEE 5714</strain>
    </source>
</reference>
<dbReference type="Proteomes" id="UP001281147">
    <property type="component" value="Unassembled WGS sequence"/>
</dbReference>
<accession>A0ACC3MWM6</accession>
<dbReference type="EMBL" id="JAUTXU010000140">
    <property type="protein sequence ID" value="KAK3704319.1"/>
    <property type="molecule type" value="Genomic_DNA"/>
</dbReference>
<evidence type="ECO:0000313" key="2">
    <source>
        <dbReference type="Proteomes" id="UP001281147"/>
    </source>
</evidence>